<gene>
    <name evidence="1" type="ORF">DSO57_1004891</name>
</gene>
<protein>
    <submittedName>
        <fullName evidence="1">Uncharacterized protein</fullName>
    </submittedName>
</protein>
<proteinExistence type="predicted"/>
<keyword evidence="2" id="KW-1185">Reference proteome</keyword>
<reference evidence="1" key="1">
    <citation type="submission" date="2022-04" db="EMBL/GenBank/DDBJ databases">
        <title>Genome of the entomopathogenic fungus Entomophthora muscae.</title>
        <authorList>
            <person name="Elya C."/>
            <person name="Lovett B.R."/>
            <person name="Lee E."/>
            <person name="Macias A.M."/>
            <person name="Hajek A.E."/>
            <person name="De Bivort B.L."/>
            <person name="Kasson M.T."/>
            <person name="De Fine Licht H.H."/>
            <person name="Stajich J.E."/>
        </authorList>
    </citation>
    <scope>NUCLEOTIDE SEQUENCE</scope>
    <source>
        <strain evidence="1">Berkeley</strain>
    </source>
</reference>
<accession>A0ACC2TVT9</accession>
<evidence type="ECO:0000313" key="2">
    <source>
        <dbReference type="Proteomes" id="UP001165960"/>
    </source>
</evidence>
<name>A0ACC2TVT9_9FUNG</name>
<organism evidence="1 2">
    <name type="scientific">Entomophthora muscae</name>
    <dbReference type="NCBI Taxonomy" id="34485"/>
    <lineage>
        <taxon>Eukaryota</taxon>
        <taxon>Fungi</taxon>
        <taxon>Fungi incertae sedis</taxon>
        <taxon>Zoopagomycota</taxon>
        <taxon>Entomophthoromycotina</taxon>
        <taxon>Entomophthoromycetes</taxon>
        <taxon>Entomophthorales</taxon>
        <taxon>Entomophthoraceae</taxon>
        <taxon>Entomophthora</taxon>
    </lineage>
</organism>
<dbReference type="Proteomes" id="UP001165960">
    <property type="component" value="Unassembled WGS sequence"/>
</dbReference>
<evidence type="ECO:0000313" key="1">
    <source>
        <dbReference type="EMBL" id="KAJ9078627.1"/>
    </source>
</evidence>
<dbReference type="EMBL" id="QTSX02002142">
    <property type="protein sequence ID" value="KAJ9078627.1"/>
    <property type="molecule type" value="Genomic_DNA"/>
</dbReference>
<sequence>MINTPTQPRPISSEPNPKRHFAYFSAPASPVRAPASPTVSPAEEPSPVLAFIGRDTTVTMARVTYFFDDGHCGGFLSIPHLGRHGSAHTAGVARILERWLVEKTSNPESNATLVPILEEPIESITQSIIAQLKADGKGHLSSLAKVAIHVNTGHSFTLDRCCEDEGVQWAARRFQQEYPLFLDLTIHTVPMSSKYKPPMSHITLAAASPFSATAYACASFDKDRSTEILLHFQKINPADE</sequence>
<comment type="caution">
    <text evidence="1">The sequence shown here is derived from an EMBL/GenBank/DDBJ whole genome shotgun (WGS) entry which is preliminary data.</text>
</comment>